<dbReference type="RefSeq" id="WP_190474933.1">
    <property type="nucleotide sequence ID" value="NZ_JACJPW010000160.1"/>
</dbReference>
<sequence length="116" mass="12762">MPLVKKTPDEQTVWIGVDQQLAAINLQNGRIIVAMPFPNYILQILTLPKVTVVLTEWQVLLFNPGGTVRLSEDLPEQAIGMSVVDENLLIQLLEGERLILNPKTGCFIDLAVAASV</sequence>
<accession>A0A926ZKS4</accession>
<comment type="caution">
    <text evidence="1">The sequence shown here is derived from an EMBL/GenBank/DDBJ whole genome shotgun (WGS) entry which is preliminary data.</text>
</comment>
<protein>
    <submittedName>
        <fullName evidence="1">Uncharacterized protein</fullName>
    </submittedName>
</protein>
<organism evidence="1 2">
    <name type="scientific">Aerosakkonema funiforme FACHB-1375</name>
    <dbReference type="NCBI Taxonomy" id="2949571"/>
    <lineage>
        <taxon>Bacteria</taxon>
        <taxon>Bacillati</taxon>
        <taxon>Cyanobacteriota</taxon>
        <taxon>Cyanophyceae</taxon>
        <taxon>Oscillatoriophycideae</taxon>
        <taxon>Aerosakkonematales</taxon>
        <taxon>Aerosakkonemataceae</taxon>
        <taxon>Aerosakkonema</taxon>
    </lineage>
</organism>
<evidence type="ECO:0000313" key="1">
    <source>
        <dbReference type="EMBL" id="MBD2186024.1"/>
    </source>
</evidence>
<reference evidence="1" key="1">
    <citation type="journal article" date="2015" name="ISME J.">
        <title>Draft Genome Sequence of Streptomyces incarnatus NRRL8089, which Produces the Nucleoside Antibiotic Sinefungin.</title>
        <authorList>
            <person name="Oshima K."/>
            <person name="Hattori M."/>
            <person name="Shimizu H."/>
            <person name="Fukuda K."/>
            <person name="Nemoto M."/>
            <person name="Inagaki K."/>
            <person name="Tamura T."/>
        </authorList>
    </citation>
    <scope>NUCLEOTIDE SEQUENCE</scope>
    <source>
        <strain evidence="1">FACHB-1375</strain>
    </source>
</reference>
<keyword evidence="2" id="KW-1185">Reference proteome</keyword>
<dbReference type="EMBL" id="JACJPW010000160">
    <property type="protein sequence ID" value="MBD2186024.1"/>
    <property type="molecule type" value="Genomic_DNA"/>
</dbReference>
<dbReference type="Proteomes" id="UP000641646">
    <property type="component" value="Unassembled WGS sequence"/>
</dbReference>
<gene>
    <name evidence="1" type="ORF">H6G03_34040</name>
</gene>
<name>A0A926ZKS4_9CYAN</name>
<dbReference type="AlphaFoldDB" id="A0A926ZKS4"/>
<evidence type="ECO:0000313" key="2">
    <source>
        <dbReference type="Proteomes" id="UP000641646"/>
    </source>
</evidence>
<reference evidence="1" key="2">
    <citation type="submission" date="2020-08" db="EMBL/GenBank/DDBJ databases">
        <authorList>
            <person name="Chen M."/>
            <person name="Teng W."/>
            <person name="Zhao L."/>
            <person name="Hu C."/>
            <person name="Zhou Y."/>
            <person name="Han B."/>
            <person name="Song L."/>
            <person name="Shu W."/>
        </authorList>
    </citation>
    <scope>NUCLEOTIDE SEQUENCE</scope>
    <source>
        <strain evidence="1">FACHB-1375</strain>
    </source>
</reference>
<proteinExistence type="predicted"/>